<name>A0AAE0J1M5_9PEZI</name>
<gene>
    <name evidence="1" type="ORF">B0H65DRAFT_583427</name>
</gene>
<dbReference type="GeneID" id="87868035"/>
<sequence length="192" mass="21331">MRFDTPKRVCWQLLGVKHVVSPGGAMDCWADVGGIASSELARTCHAITALGQIGKLLEWYGARWEDALSLGETFQMYSRDLMEMLRGKKQQMGQRQDGRIRMDREDGRTTSSINNTNNTNNTNIYINNININDNRIRDHIIGPNRSAVSGAPVAHNRSMFPPLLLSPSSSSHIVVVVVVVVRIANGRMSRPS</sequence>
<dbReference type="RefSeq" id="XP_062677191.1">
    <property type="nucleotide sequence ID" value="XM_062830881.1"/>
</dbReference>
<evidence type="ECO:0000313" key="2">
    <source>
        <dbReference type="Proteomes" id="UP001278500"/>
    </source>
</evidence>
<reference evidence="1" key="1">
    <citation type="journal article" date="2023" name="Mol. Phylogenet. Evol.">
        <title>Genome-scale phylogeny and comparative genomics of the fungal order Sordariales.</title>
        <authorList>
            <person name="Hensen N."/>
            <person name="Bonometti L."/>
            <person name="Westerberg I."/>
            <person name="Brannstrom I.O."/>
            <person name="Guillou S."/>
            <person name="Cros-Aarteil S."/>
            <person name="Calhoun S."/>
            <person name="Haridas S."/>
            <person name="Kuo A."/>
            <person name="Mondo S."/>
            <person name="Pangilinan J."/>
            <person name="Riley R."/>
            <person name="LaButti K."/>
            <person name="Andreopoulos B."/>
            <person name="Lipzen A."/>
            <person name="Chen C."/>
            <person name="Yan M."/>
            <person name="Daum C."/>
            <person name="Ng V."/>
            <person name="Clum A."/>
            <person name="Steindorff A."/>
            <person name="Ohm R.A."/>
            <person name="Martin F."/>
            <person name="Silar P."/>
            <person name="Natvig D.O."/>
            <person name="Lalanne C."/>
            <person name="Gautier V."/>
            <person name="Ament-Velasquez S.L."/>
            <person name="Kruys A."/>
            <person name="Hutchinson M.I."/>
            <person name="Powell A.J."/>
            <person name="Barry K."/>
            <person name="Miller A.N."/>
            <person name="Grigoriev I.V."/>
            <person name="Debuchy R."/>
            <person name="Gladieux P."/>
            <person name="Hiltunen Thoren M."/>
            <person name="Johannesson H."/>
        </authorList>
    </citation>
    <scope>NUCLEOTIDE SEQUENCE</scope>
    <source>
        <strain evidence="1">CBS 560.94</strain>
    </source>
</reference>
<keyword evidence="2" id="KW-1185">Reference proteome</keyword>
<reference evidence="1" key="2">
    <citation type="submission" date="2023-06" db="EMBL/GenBank/DDBJ databases">
        <authorList>
            <consortium name="Lawrence Berkeley National Laboratory"/>
            <person name="Haridas S."/>
            <person name="Hensen N."/>
            <person name="Bonometti L."/>
            <person name="Westerberg I."/>
            <person name="Brannstrom I.O."/>
            <person name="Guillou S."/>
            <person name="Cros-Aarteil S."/>
            <person name="Calhoun S."/>
            <person name="Kuo A."/>
            <person name="Mondo S."/>
            <person name="Pangilinan J."/>
            <person name="Riley R."/>
            <person name="Labutti K."/>
            <person name="Andreopoulos B."/>
            <person name="Lipzen A."/>
            <person name="Chen C."/>
            <person name="Yanf M."/>
            <person name="Daum C."/>
            <person name="Ng V."/>
            <person name="Clum A."/>
            <person name="Steindorff A."/>
            <person name="Ohm R."/>
            <person name="Martin F."/>
            <person name="Silar P."/>
            <person name="Natvig D."/>
            <person name="Lalanne C."/>
            <person name="Gautier V."/>
            <person name="Ament-Velasquez S.L."/>
            <person name="Kruys A."/>
            <person name="Hutchinson M.I."/>
            <person name="Powell A.J."/>
            <person name="Barry K."/>
            <person name="Miller A.N."/>
            <person name="Grigoriev I.V."/>
            <person name="Debuchy R."/>
            <person name="Gladieux P."/>
            <person name="Thoren M.H."/>
            <person name="Johannesson H."/>
        </authorList>
    </citation>
    <scope>NUCLEOTIDE SEQUENCE</scope>
    <source>
        <strain evidence="1">CBS 560.94</strain>
    </source>
</reference>
<accession>A0AAE0J1M5</accession>
<dbReference type="EMBL" id="JAUEPP010000009">
    <property type="protein sequence ID" value="KAK3335025.1"/>
    <property type="molecule type" value="Genomic_DNA"/>
</dbReference>
<dbReference type="Proteomes" id="UP001278500">
    <property type="component" value="Unassembled WGS sequence"/>
</dbReference>
<comment type="caution">
    <text evidence="1">The sequence shown here is derived from an EMBL/GenBank/DDBJ whole genome shotgun (WGS) entry which is preliminary data.</text>
</comment>
<organism evidence="1 2">
    <name type="scientific">Neurospora tetraspora</name>
    <dbReference type="NCBI Taxonomy" id="94610"/>
    <lineage>
        <taxon>Eukaryota</taxon>
        <taxon>Fungi</taxon>
        <taxon>Dikarya</taxon>
        <taxon>Ascomycota</taxon>
        <taxon>Pezizomycotina</taxon>
        <taxon>Sordariomycetes</taxon>
        <taxon>Sordariomycetidae</taxon>
        <taxon>Sordariales</taxon>
        <taxon>Sordariaceae</taxon>
        <taxon>Neurospora</taxon>
    </lineage>
</organism>
<evidence type="ECO:0000313" key="1">
    <source>
        <dbReference type="EMBL" id="KAK3335025.1"/>
    </source>
</evidence>
<proteinExistence type="predicted"/>
<protein>
    <submittedName>
        <fullName evidence="1">Uncharacterized protein</fullName>
    </submittedName>
</protein>
<dbReference type="AlphaFoldDB" id="A0AAE0J1M5"/>